<name>A0A165HJR9_9APHY</name>
<evidence type="ECO:0000313" key="3">
    <source>
        <dbReference type="EMBL" id="KZT11819.1"/>
    </source>
</evidence>
<feature type="transmembrane region" description="Helical" evidence="1">
    <location>
        <begin position="52"/>
        <end position="71"/>
    </location>
</feature>
<protein>
    <recommendedName>
        <fullName evidence="2">DUF6533 domain-containing protein</fullName>
    </recommendedName>
</protein>
<proteinExistence type="predicted"/>
<keyword evidence="4" id="KW-1185">Reference proteome</keyword>
<dbReference type="RefSeq" id="XP_040769467.1">
    <property type="nucleotide sequence ID" value="XM_040901372.1"/>
</dbReference>
<dbReference type="STRING" id="1314785.A0A165HJR9"/>
<feature type="transmembrane region" description="Helical" evidence="1">
    <location>
        <begin position="91"/>
        <end position="110"/>
    </location>
</feature>
<reference evidence="3 4" key="1">
    <citation type="journal article" date="2016" name="Mol. Biol. Evol.">
        <title>Comparative Genomics of Early-Diverging Mushroom-Forming Fungi Provides Insights into the Origins of Lignocellulose Decay Capabilities.</title>
        <authorList>
            <person name="Nagy L.G."/>
            <person name="Riley R."/>
            <person name="Tritt A."/>
            <person name="Adam C."/>
            <person name="Daum C."/>
            <person name="Floudas D."/>
            <person name="Sun H."/>
            <person name="Yadav J.S."/>
            <person name="Pangilinan J."/>
            <person name="Larsson K.H."/>
            <person name="Matsuura K."/>
            <person name="Barry K."/>
            <person name="Labutti K."/>
            <person name="Kuo R."/>
            <person name="Ohm R.A."/>
            <person name="Bhattacharya S.S."/>
            <person name="Shirouzu T."/>
            <person name="Yoshinaga Y."/>
            <person name="Martin F.M."/>
            <person name="Grigoriev I.V."/>
            <person name="Hibbett D.S."/>
        </authorList>
    </citation>
    <scope>NUCLEOTIDE SEQUENCE [LARGE SCALE GENOMIC DNA]</scope>
    <source>
        <strain evidence="3 4">93-53</strain>
    </source>
</reference>
<dbReference type="InParanoid" id="A0A165HJR9"/>
<sequence length="304" mass="34066">MLTSEIVSEYAGITVIKYLNVTATCCLVYDMLIHLGDEIEYIWRASHSWMKWIYAFIRHFPYVVPITINVFLPGASGGSRLHSNQCRGFIIYQFIANEALTVAVEVILIARVCAMFKRNKPVVGLVIALFATEVAAMITFLAFSIPKIQFSPTCLITHTPGIFTSYWLWSLAFETFLFAMTLISFFSDMRRGLSGSSVLYILVRDGMWAYADIFAIMLLNTLCYHLIDGSLAGLCFCWEFAIMSIAGPYILLNLRRFSHRSHGTEGTTLGVELLGSVEFAGRSIPVEDWMSDSVSYGTVGHDTT</sequence>
<keyword evidence="1" id="KW-1133">Transmembrane helix</keyword>
<dbReference type="InterPro" id="IPR045340">
    <property type="entry name" value="DUF6533"/>
</dbReference>
<feature type="transmembrane region" description="Helical" evidence="1">
    <location>
        <begin position="166"/>
        <end position="186"/>
    </location>
</feature>
<dbReference type="AlphaFoldDB" id="A0A165HJR9"/>
<dbReference type="EMBL" id="KV427606">
    <property type="protein sequence ID" value="KZT11819.1"/>
    <property type="molecule type" value="Genomic_DNA"/>
</dbReference>
<keyword evidence="1" id="KW-0472">Membrane</keyword>
<feature type="transmembrane region" description="Helical" evidence="1">
    <location>
        <begin position="122"/>
        <end position="146"/>
    </location>
</feature>
<evidence type="ECO:0000313" key="4">
    <source>
        <dbReference type="Proteomes" id="UP000076871"/>
    </source>
</evidence>
<dbReference type="GeneID" id="63818404"/>
<gene>
    <name evidence="3" type="ORF">LAESUDRAFT_153700</name>
</gene>
<dbReference type="Proteomes" id="UP000076871">
    <property type="component" value="Unassembled WGS sequence"/>
</dbReference>
<dbReference type="OrthoDB" id="2637653at2759"/>
<organism evidence="3 4">
    <name type="scientific">Laetiporus sulphureus 93-53</name>
    <dbReference type="NCBI Taxonomy" id="1314785"/>
    <lineage>
        <taxon>Eukaryota</taxon>
        <taxon>Fungi</taxon>
        <taxon>Dikarya</taxon>
        <taxon>Basidiomycota</taxon>
        <taxon>Agaricomycotina</taxon>
        <taxon>Agaricomycetes</taxon>
        <taxon>Polyporales</taxon>
        <taxon>Laetiporus</taxon>
    </lineage>
</organism>
<accession>A0A165HJR9</accession>
<evidence type="ECO:0000256" key="1">
    <source>
        <dbReference type="SAM" id="Phobius"/>
    </source>
</evidence>
<dbReference type="Pfam" id="PF20151">
    <property type="entry name" value="DUF6533"/>
    <property type="match status" value="1"/>
</dbReference>
<feature type="transmembrane region" description="Helical" evidence="1">
    <location>
        <begin position="231"/>
        <end position="252"/>
    </location>
</feature>
<feature type="domain" description="DUF6533" evidence="2">
    <location>
        <begin position="18"/>
        <end position="61"/>
    </location>
</feature>
<feature type="transmembrane region" description="Helical" evidence="1">
    <location>
        <begin position="198"/>
        <end position="219"/>
    </location>
</feature>
<keyword evidence="1" id="KW-0812">Transmembrane</keyword>
<evidence type="ECO:0000259" key="2">
    <source>
        <dbReference type="Pfam" id="PF20151"/>
    </source>
</evidence>